<keyword evidence="1" id="KW-0732">Signal</keyword>
<dbReference type="EMBL" id="CVRI01000058">
    <property type="protein sequence ID" value="CRL02878.1"/>
    <property type="molecule type" value="Genomic_DNA"/>
</dbReference>
<dbReference type="Proteomes" id="UP000183832">
    <property type="component" value="Unassembled WGS sequence"/>
</dbReference>
<evidence type="ECO:0000313" key="3">
    <source>
        <dbReference type="Proteomes" id="UP000183832"/>
    </source>
</evidence>
<evidence type="ECO:0000256" key="1">
    <source>
        <dbReference type="SAM" id="SignalP"/>
    </source>
</evidence>
<feature type="signal peptide" evidence="1">
    <location>
        <begin position="1"/>
        <end position="19"/>
    </location>
</feature>
<reference evidence="2 3" key="1">
    <citation type="submission" date="2015-04" db="EMBL/GenBank/DDBJ databases">
        <authorList>
            <person name="Syromyatnikov M.Y."/>
            <person name="Popov V.N."/>
        </authorList>
    </citation>
    <scope>NUCLEOTIDE SEQUENCE [LARGE SCALE GENOMIC DNA]</scope>
</reference>
<feature type="chain" id="PRO_5012091328" evidence="1">
    <location>
        <begin position="20"/>
        <end position="164"/>
    </location>
</feature>
<sequence>MYQTYILFLVLGVSNAALGNITAPADDLTKEEIYNINVDTYCQTELVIKENLLDVENPVNLYTTLLADDIKDIDCVEVLKQYVVRVYKRLRKDLESKGTDEKVINCYLARIKDLGYDKMRFRFNALYGIEMEKEKKDGLRKSIDKEIGDTVEKSADICWPINSL</sequence>
<gene>
    <name evidence="2" type="ORF">CLUMA_CG015757</name>
</gene>
<evidence type="ECO:0000313" key="2">
    <source>
        <dbReference type="EMBL" id="CRL02878.1"/>
    </source>
</evidence>
<name>A0A1J1IUR0_9DIPT</name>
<keyword evidence="3" id="KW-1185">Reference proteome</keyword>
<protein>
    <submittedName>
        <fullName evidence="2">CLUMA_CG015757, isoform A</fullName>
    </submittedName>
</protein>
<proteinExistence type="predicted"/>
<organism evidence="2 3">
    <name type="scientific">Clunio marinus</name>
    <dbReference type="NCBI Taxonomy" id="568069"/>
    <lineage>
        <taxon>Eukaryota</taxon>
        <taxon>Metazoa</taxon>
        <taxon>Ecdysozoa</taxon>
        <taxon>Arthropoda</taxon>
        <taxon>Hexapoda</taxon>
        <taxon>Insecta</taxon>
        <taxon>Pterygota</taxon>
        <taxon>Neoptera</taxon>
        <taxon>Endopterygota</taxon>
        <taxon>Diptera</taxon>
        <taxon>Nematocera</taxon>
        <taxon>Chironomoidea</taxon>
        <taxon>Chironomidae</taxon>
        <taxon>Clunio</taxon>
    </lineage>
</organism>
<dbReference type="AlphaFoldDB" id="A0A1J1IUR0"/>
<accession>A0A1J1IUR0</accession>